<comment type="catalytic activity">
    <reaction evidence="1">
        <text>ATP + protein L-histidine = ADP + protein N-phospho-L-histidine.</text>
        <dbReference type="EC" id="2.7.13.3"/>
    </reaction>
</comment>
<feature type="domain" description="Histidine kinase/HSP90-like ATPase" evidence="10">
    <location>
        <begin position="565"/>
        <end position="652"/>
    </location>
</feature>
<dbReference type="AlphaFoldDB" id="A0A1H2L471"/>
<feature type="transmembrane region" description="Helical" evidence="9">
    <location>
        <begin position="30"/>
        <end position="46"/>
    </location>
</feature>
<gene>
    <name evidence="12" type="ORF">SAMN04488563_4949</name>
</gene>
<feature type="domain" description="Signal transduction histidine kinase subgroup 3 dimerisation and phosphoacceptor" evidence="11">
    <location>
        <begin position="461"/>
        <end position="528"/>
    </location>
</feature>
<keyword evidence="9" id="KW-1133">Transmembrane helix</keyword>
<dbReference type="GO" id="GO:0005524">
    <property type="term" value="F:ATP binding"/>
    <property type="evidence" value="ECO:0007669"/>
    <property type="project" value="UniProtKB-KW"/>
</dbReference>
<dbReference type="InterPro" id="IPR003594">
    <property type="entry name" value="HATPase_dom"/>
</dbReference>
<dbReference type="Gene3D" id="1.20.5.1930">
    <property type="match status" value="1"/>
</dbReference>
<dbReference type="InterPro" id="IPR050482">
    <property type="entry name" value="Sensor_HK_TwoCompSys"/>
</dbReference>
<keyword evidence="3" id="KW-0597">Phosphoprotein</keyword>
<dbReference type="InterPro" id="IPR036890">
    <property type="entry name" value="HATPase_C_sf"/>
</dbReference>
<evidence type="ECO:0000256" key="2">
    <source>
        <dbReference type="ARBA" id="ARBA00012438"/>
    </source>
</evidence>
<feature type="transmembrane region" description="Helical" evidence="9">
    <location>
        <begin position="200"/>
        <end position="221"/>
    </location>
</feature>
<evidence type="ECO:0000256" key="9">
    <source>
        <dbReference type="SAM" id="Phobius"/>
    </source>
</evidence>
<keyword evidence="7" id="KW-0067">ATP-binding</keyword>
<evidence type="ECO:0000256" key="1">
    <source>
        <dbReference type="ARBA" id="ARBA00000085"/>
    </source>
</evidence>
<keyword evidence="9" id="KW-0472">Membrane</keyword>
<feature type="transmembrane region" description="Helical" evidence="9">
    <location>
        <begin position="227"/>
        <end position="245"/>
    </location>
</feature>
<name>A0A1H2L471_9ACTN</name>
<accession>A0A1H2L471</accession>
<dbReference type="RefSeq" id="WP_046772802.1">
    <property type="nucleotide sequence ID" value="NZ_LBMC01000077.1"/>
</dbReference>
<evidence type="ECO:0000259" key="11">
    <source>
        <dbReference type="Pfam" id="PF07730"/>
    </source>
</evidence>
<reference evidence="13" key="1">
    <citation type="submission" date="2016-10" db="EMBL/GenBank/DDBJ databases">
        <authorList>
            <person name="Varghese N."/>
            <person name="Submissions S."/>
        </authorList>
    </citation>
    <scope>NUCLEOTIDE SEQUENCE [LARGE SCALE GENOMIC DNA]</scope>
    <source>
        <strain evidence="13">DSM 45079</strain>
    </source>
</reference>
<keyword evidence="8" id="KW-0902">Two-component regulatory system</keyword>
<keyword evidence="13" id="KW-1185">Reference proteome</keyword>
<dbReference type="GO" id="GO:0016020">
    <property type="term" value="C:membrane"/>
    <property type="evidence" value="ECO:0007669"/>
    <property type="project" value="InterPro"/>
</dbReference>
<dbReference type="Proteomes" id="UP000182977">
    <property type="component" value="Chromosome I"/>
</dbReference>
<feature type="transmembrane region" description="Helical" evidence="9">
    <location>
        <begin position="169"/>
        <end position="188"/>
    </location>
</feature>
<feature type="transmembrane region" description="Helical" evidence="9">
    <location>
        <begin position="257"/>
        <end position="281"/>
    </location>
</feature>
<evidence type="ECO:0000256" key="3">
    <source>
        <dbReference type="ARBA" id="ARBA00022553"/>
    </source>
</evidence>
<keyword evidence="6 12" id="KW-0418">Kinase</keyword>
<dbReference type="InterPro" id="IPR011712">
    <property type="entry name" value="Sig_transdc_His_kin_sub3_dim/P"/>
</dbReference>
<dbReference type="EC" id="2.7.13.3" evidence="2"/>
<keyword evidence="9" id="KW-0812">Transmembrane</keyword>
<organism evidence="12 13">
    <name type="scientific">Jiangella alkaliphila</name>
    <dbReference type="NCBI Taxonomy" id="419479"/>
    <lineage>
        <taxon>Bacteria</taxon>
        <taxon>Bacillati</taxon>
        <taxon>Actinomycetota</taxon>
        <taxon>Actinomycetes</taxon>
        <taxon>Jiangellales</taxon>
        <taxon>Jiangellaceae</taxon>
        <taxon>Jiangella</taxon>
    </lineage>
</organism>
<dbReference type="GO" id="GO:0046983">
    <property type="term" value="F:protein dimerization activity"/>
    <property type="evidence" value="ECO:0007669"/>
    <property type="project" value="InterPro"/>
</dbReference>
<protein>
    <recommendedName>
        <fullName evidence="2">histidine kinase</fullName>
        <ecNumber evidence="2">2.7.13.3</ecNumber>
    </recommendedName>
</protein>
<dbReference type="CDD" id="cd16917">
    <property type="entry name" value="HATPase_UhpB-NarQ-NarX-like"/>
    <property type="match status" value="1"/>
</dbReference>
<dbReference type="Pfam" id="PF07730">
    <property type="entry name" value="HisKA_3"/>
    <property type="match status" value="1"/>
</dbReference>
<evidence type="ECO:0000256" key="6">
    <source>
        <dbReference type="ARBA" id="ARBA00022777"/>
    </source>
</evidence>
<evidence type="ECO:0000259" key="10">
    <source>
        <dbReference type="Pfam" id="PF02518"/>
    </source>
</evidence>
<evidence type="ECO:0000313" key="12">
    <source>
        <dbReference type="EMBL" id="SDU75338.1"/>
    </source>
</evidence>
<evidence type="ECO:0000256" key="4">
    <source>
        <dbReference type="ARBA" id="ARBA00022679"/>
    </source>
</evidence>
<dbReference type="PANTHER" id="PTHR24421">
    <property type="entry name" value="NITRATE/NITRITE SENSOR PROTEIN NARX-RELATED"/>
    <property type="match status" value="1"/>
</dbReference>
<feature type="transmembrane region" description="Helical" evidence="9">
    <location>
        <begin position="58"/>
        <end position="75"/>
    </location>
</feature>
<dbReference type="PANTHER" id="PTHR24421:SF10">
    <property type="entry name" value="NITRATE_NITRITE SENSOR PROTEIN NARQ"/>
    <property type="match status" value="1"/>
</dbReference>
<proteinExistence type="predicted"/>
<feature type="transmembrane region" description="Helical" evidence="9">
    <location>
        <begin position="122"/>
        <end position="141"/>
    </location>
</feature>
<dbReference type="GO" id="GO:0000155">
    <property type="term" value="F:phosphorelay sensor kinase activity"/>
    <property type="evidence" value="ECO:0007669"/>
    <property type="project" value="InterPro"/>
</dbReference>
<dbReference type="Pfam" id="PF02518">
    <property type="entry name" value="HATPase_c"/>
    <property type="match status" value="1"/>
</dbReference>
<dbReference type="STRING" id="419479.SAMN04488563_4949"/>
<dbReference type="OrthoDB" id="4198152at2"/>
<evidence type="ECO:0000256" key="5">
    <source>
        <dbReference type="ARBA" id="ARBA00022741"/>
    </source>
</evidence>
<keyword evidence="5" id="KW-0547">Nucleotide-binding</keyword>
<dbReference type="SUPFAM" id="SSF55874">
    <property type="entry name" value="ATPase domain of HSP90 chaperone/DNA topoisomerase II/histidine kinase"/>
    <property type="match status" value="1"/>
</dbReference>
<keyword evidence="4" id="KW-0808">Transferase</keyword>
<dbReference type="EMBL" id="LT629791">
    <property type="protein sequence ID" value="SDU75338.1"/>
    <property type="molecule type" value="Genomic_DNA"/>
</dbReference>
<feature type="transmembrane region" description="Helical" evidence="9">
    <location>
        <begin position="87"/>
        <end position="110"/>
    </location>
</feature>
<evidence type="ECO:0000313" key="13">
    <source>
        <dbReference type="Proteomes" id="UP000182977"/>
    </source>
</evidence>
<sequence length="654" mass="68483">MSKAAVAVLALLVTGLLGYGWSLGFHLDNAHNGLIGASFTAVGLYVLRMRPRHREGRLFLAVGLLHVVMFFGRQYGLHDDPLPGAAWVGWIGVWPLPLAIAVSGWALMAFPDGRLLSPRWRVPLGVMMAVATAMSVVSALWPVEYERTGLAGHPLDLPGADAATAAWPYVRFAYLLFQVLWTVALVVRVRRARGDERRQLYWLGYAVVLDLALLVAGLALLGSPVPGLLGVPLVPLAAGVAILKYRLYDIDPLLGKTIVIGAMLAVVTGGYVAVVVGVGALVPAPDGLLSVVATALVAVAFEPLRRRAQRLADRIVYGHRVTPYEALSTLSTQLSAAPDELLDGVAATVGGAVGAREVVVWVGDEARLVPAAAWPAPVGSEPSSLDGLGGPGVHVRPVRHDGLLRGAITLRKPPGEPLLAGEEQLLGDLAAQTGMVIVHEAQRAELQSTARRIVTAQDEARQRIERDLHDGAQQRLVTLGLELGVLAAHAKASGDGELAGGVQAARTQLLEATSELRELARGLHPSVLTQAGLPDALRTLADRSAVPVRLDADLAARPPAEVEATAYFLVSEALTNAARHAGATLVTVTLARDEQGLRVEVADDGAGGARLGDGDGDGSGLQGLADRLAALGARLDVDSPPGGGTRLRTVIPCA</sequence>
<dbReference type="Gene3D" id="3.30.565.10">
    <property type="entry name" value="Histidine kinase-like ATPase, C-terminal domain"/>
    <property type="match status" value="1"/>
</dbReference>
<evidence type="ECO:0000256" key="8">
    <source>
        <dbReference type="ARBA" id="ARBA00023012"/>
    </source>
</evidence>
<evidence type="ECO:0000256" key="7">
    <source>
        <dbReference type="ARBA" id="ARBA00022840"/>
    </source>
</evidence>